<dbReference type="Proteomes" id="UP000192671">
    <property type="component" value="Unassembled WGS sequence"/>
</dbReference>
<evidence type="ECO:0000256" key="11">
    <source>
        <dbReference type="ARBA" id="ARBA00023163"/>
    </source>
</evidence>
<reference evidence="17" key="1">
    <citation type="submission" date="2015-08" db="EMBL/GenBank/DDBJ databases">
        <title>Comparative genomics of the Campylobacter concisus group.</title>
        <authorList>
            <person name="Miller W.G."/>
            <person name="Yee E."/>
            <person name="Chapman M.H."/>
            <person name="Huynh S."/>
            <person name="Bono J.L."/>
            <person name="On S.L.W."/>
            <person name="St Leger J."/>
            <person name="Foster G."/>
            <person name="Parker C.T."/>
        </authorList>
    </citation>
    <scope>NUCLEOTIDE SEQUENCE [LARGE SCALE GENOMIC DNA]</scope>
    <source>
        <strain evidence="17">ATCC 33237</strain>
    </source>
</reference>
<dbReference type="PANTHER" id="PTHR33202:SF7">
    <property type="entry name" value="FERRIC UPTAKE REGULATION PROTEIN"/>
    <property type="match status" value="1"/>
</dbReference>
<evidence type="ECO:0000313" key="20">
    <source>
        <dbReference type="Proteomes" id="UP000594630"/>
    </source>
</evidence>
<evidence type="ECO:0000313" key="16">
    <source>
        <dbReference type="EMBL" id="QPH84940.1"/>
    </source>
</evidence>
<dbReference type="KEGG" id="ccoc:CCON33237_1431"/>
<protein>
    <recommendedName>
        <fullName evidence="4">Ferric uptake regulation protein</fullName>
    </recommendedName>
</protein>
<dbReference type="Gene3D" id="3.30.1490.190">
    <property type="match status" value="1"/>
</dbReference>
<dbReference type="CDD" id="cd07153">
    <property type="entry name" value="Fur_like"/>
    <property type="match status" value="1"/>
</dbReference>
<dbReference type="PANTHER" id="PTHR33202">
    <property type="entry name" value="ZINC UPTAKE REGULATION PROTEIN"/>
    <property type="match status" value="1"/>
</dbReference>
<dbReference type="InterPro" id="IPR043135">
    <property type="entry name" value="Fur_C"/>
</dbReference>
<keyword evidence="10" id="KW-0238">DNA-binding</keyword>
<reference evidence="14 18" key="3">
    <citation type="journal article" date="2017" name="Gene Rep">
        <title>The ribosomal RNA operon (rrn) of Campylobacter concisus supports molecular typing to genomospecies level.</title>
        <authorList>
            <person name="Huq M."/>
            <person name="Van T.T.H."/>
            <person name="Gurtler V."/>
            <person name="Elshagmani E."/>
            <person name="Allemailem K.S."/>
            <person name="Smooker P.M."/>
            <person name="Istivan T.S."/>
        </authorList>
    </citation>
    <scope>NUCLEOTIDE SEQUENCE [LARGE SCALE GENOMIC DNA]</scope>
    <source>
        <strain evidence="14 18">RCH 26</strain>
    </source>
</reference>
<feature type="binding site" evidence="12">
    <location>
        <position position="135"/>
    </location>
    <ligand>
        <name>Zn(2+)</name>
        <dbReference type="ChEBI" id="CHEBI:29105"/>
    </ligand>
</feature>
<sequence>MQYVSLLKQSGLKVTPQRLSVLRILDRHTHPTIDELYDEILKESPSVSLATVYKNLNTLKDEGLVVEVNIVNQKARYDIYEYPHIHVVCESCGSVEDVSYDDAELGKYQEALEKKIGNIIERLNIVASVKSCKHCK</sequence>
<dbReference type="GO" id="GO:0005737">
    <property type="term" value="C:cytoplasm"/>
    <property type="evidence" value="ECO:0007669"/>
    <property type="project" value="UniProtKB-SubCell"/>
</dbReference>
<dbReference type="GO" id="GO:0045892">
    <property type="term" value="P:negative regulation of DNA-templated transcription"/>
    <property type="evidence" value="ECO:0007669"/>
    <property type="project" value="TreeGrafter"/>
</dbReference>
<reference evidence="15 19" key="4">
    <citation type="submission" date="2017-04" db="EMBL/GenBank/DDBJ databases">
        <title>Complete genome of Campylobacter concisus ATCC 33237T and draft genomes for an additional eight well characterized C. concisus strains.</title>
        <authorList>
            <person name="Cornelius A.J."/>
            <person name="Miller W.G."/>
            <person name="Lastovica A.J."/>
            <person name="On S.L."/>
            <person name="French N.P."/>
            <person name="Vandenberg O."/>
            <person name="Biggs P.J."/>
        </authorList>
    </citation>
    <scope>NUCLEOTIDE SEQUENCE [LARGE SCALE GENOMIC DNA]</scope>
    <source>
        <strain evidence="15 19">Lasto28.99</strain>
    </source>
</reference>
<dbReference type="Proteomes" id="UP000066049">
    <property type="component" value="Chromosome"/>
</dbReference>
<dbReference type="InterPro" id="IPR036388">
    <property type="entry name" value="WH-like_DNA-bd_sf"/>
</dbReference>
<keyword evidence="11" id="KW-0804">Transcription</keyword>
<dbReference type="InterPro" id="IPR036390">
    <property type="entry name" value="WH_DNA-bd_sf"/>
</dbReference>
<evidence type="ECO:0000313" key="19">
    <source>
        <dbReference type="Proteomes" id="UP000195967"/>
    </source>
</evidence>
<dbReference type="Pfam" id="PF01475">
    <property type="entry name" value="FUR"/>
    <property type="match status" value="1"/>
</dbReference>
<comment type="cofactor">
    <cofactor evidence="12">
        <name>Zn(2+)</name>
        <dbReference type="ChEBI" id="CHEBI:29105"/>
    </cofactor>
    <text evidence="12">Binds 1 zinc ion per subunit.</text>
</comment>
<dbReference type="GO" id="GO:0003700">
    <property type="term" value="F:DNA-binding transcription factor activity"/>
    <property type="evidence" value="ECO:0007669"/>
    <property type="project" value="InterPro"/>
</dbReference>
<dbReference type="EMBL" id="NDYO01000001">
    <property type="protein sequence ID" value="OUT12821.1"/>
    <property type="molecule type" value="Genomic_DNA"/>
</dbReference>
<name>A0A0M4SU66_9BACT</name>
<evidence type="ECO:0000256" key="2">
    <source>
        <dbReference type="ARBA" id="ARBA00004496"/>
    </source>
</evidence>
<dbReference type="Proteomes" id="UP000195967">
    <property type="component" value="Unassembled WGS sequence"/>
</dbReference>
<dbReference type="SUPFAM" id="SSF46785">
    <property type="entry name" value="Winged helix' DNA-binding domain"/>
    <property type="match status" value="1"/>
</dbReference>
<keyword evidence="5" id="KW-0963">Cytoplasm</keyword>
<evidence type="ECO:0000256" key="6">
    <source>
        <dbReference type="ARBA" id="ARBA00022491"/>
    </source>
</evidence>
<reference evidence="16 20" key="5">
    <citation type="journal article" date="2018" name="Emerg. Microbes Infect.">
        <title>Genomic analysis of oral Campylobacter concisus strains identified a potential bacterial molecular marker associated with active Crohn's disease.</title>
        <authorList>
            <person name="Liu F."/>
            <person name="Ma R."/>
            <person name="Tay C.Y.A."/>
            <person name="Octavia S."/>
            <person name="Lan R."/>
            <person name="Chung H.K.L."/>
            <person name="Riordan S.M."/>
            <person name="Grimm M.C."/>
            <person name="Leong R.W."/>
            <person name="Tanaka M.M."/>
            <person name="Connor S."/>
            <person name="Zhang L."/>
        </authorList>
    </citation>
    <scope>NUCLEOTIDE SEQUENCE [LARGE SCALE GENOMIC DNA]</scope>
    <source>
        <strain evidence="16 20">P10CDO-S2</strain>
    </source>
</reference>
<gene>
    <name evidence="13" type="primary">perR</name>
    <name evidence="14" type="ORF">A3835_07145</name>
    <name evidence="15" type="ORF">B9N62_01130</name>
    <name evidence="13" type="ORF">CCON33237_1431</name>
    <name evidence="16" type="ORF">CVT06_07540</name>
</gene>
<evidence type="ECO:0000256" key="8">
    <source>
        <dbReference type="ARBA" id="ARBA00022833"/>
    </source>
</evidence>
<keyword evidence="8 12" id="KW-0862">Zinc</keyword>
<evidence type="ECO:0000256" key="9">
    <source>
        <dbReference type="ARBA" id="ARBA00023015"/>
    </source>
</evidence>
<evidence type="ECO:0000256" key="5">
    <source>
        <dbReference type="ARBA" id="ARBA00022490"/>
    </source>
</evidence>
<evidence type="ECO:0000256" key="4">
    <source>
        <dbReference type="ARBA" id="ARBA00020910"/>
    </source>
</evidence>
<dbReference type="GO" id="GO:1900376">
    <property type="term" value="P:regulation of secondary metabolite biosynthetic process"/>
    <property type="evidence" value="ECO:0007669"/>
    <property type="project" value="TreeGrafter"/>
</dbReference>
<dbReference type="EMBL" id="CP049274">
    <property type="protein sequence ID" value="QPH84940.1"/>
    <property type="molecule type" value="Genomic_DNA"/>
</dbReference>
<dbReference type="GO" id="GO:0000976">
    <property type="term" value="F:transcription cis-regulatory region binding"/>
    <property type="evidence" value="ECO:0007669"/>
    <property type="project" value="TreeGrafter"/>
</dbReference>
<keyword evidence="6" id="KW-0678">Repressor</keyword>
<evidence type="ECO:0000256" key="1">
    <source>
        <dbReference type="ARBA" id="ARBA00002997"/>
    </source>
</evidence>
<reference evidence="13" key="2">
    <citation type="submission" date="2016-07" db="EMBL/GenBank/DDBJ databases">
        <title>Comparative genomics of the Campylobacter concisus group.</title>
        <authorList>
            <person name="Miller W.G."/>
            <person name="Yee E."/>
            <person name="Chapman M.H."/>
            <person name="Huynh S."/>
            <person name="Bono J.L."/>
            <person name="On S.L.W."/>
            <person name="StLeger J."/>
            <person name="Foster G."/>
            <person name="Parker C.T."/>
        </authorList>
    </citation>
    <scope>NUCLEOTIDE SEQUENCE</scope>
    <source>
        <strain evidence="13">ATCC 33237</strain>
    </source>
</reference>
<dbReference type="GO" id="GO:0008270">
    <property type="term" value="F:zinc ion binding"/>
    <property type="evidence" value="ECO:0007669"/>
    <property type="project" value="TreeGrafter"/>
</dbReference>
<accession>A0A0M4SU66</accession>
<feature type="binding site" evidence="12">
    <location>
        <position position="132"/>
    </location>
    <ligand>
        <name>Zn(2+)</name>
        <dbReference type="ChEBI" id="CHEBI:29105"/>
    </ligand>
</feature>
<dbReference type="InterPro" id="IPR002481">
    <property type="entry name" value="FUR"/>
</dbReference>
<dbReference type="Proteomes" id="UP000594630">
    <property type="component" value="Chromosome"/>
</dbReference>
<dbReference type="EMBL" id="LVWL01000020">
    <property type="protein sequence ID" value="ORI07338.1"/>
    <property type="molecule type" value="Genomic_DNA"/>
</dbReference>
<organism evidence="13 17">
    <name type="scientific">Campylobacter concisus</name>
    <dbReference type="NCBI Taxonomy" id="199"/>
    <lineage>
        <taxon>Bacteria</taxon>
        <taxon>Pseudomonadati</taxon>
        <taxon>Campylobacterota</taxon>
        <taxon>Epsilonproteobacteria</taxon>
        <taxon>Campylobacterales</taxon>
        <taxon>Campylobacteraceae</taxon>
        <taxon>Campylobacter</taxon>
    </lineage>
</organism>
<evidence type="ECO:0000313" key="15">
    <source>
        <dbReference type="EMBL" id="OUT12821.1"/>
    </source>
</evidence>
<dbReference type="GeneID" id="28663110"/>
<reference evidence="16" key="6">
    <citation type="submission" date="2020-02" db="EMBL/GenBank/DDBJ databases">
        <title>Analysis of Completed Campylobacter concisus Genomes Identified Genomospecies Features, Novel plasmids and Their Association with Severe Ulcerative Colitis.</title>
        <authorList>
            <person name="Zhang L."/>
        </authorList>
    </citation>
    <scope>NUCLEOTIDE SEQUENCE</scope>
    <source>
        <strain evidence="16">P10CDO-S2</strain>
    </source>
</reference>
<comment type="similarity">
    <text evidence="3">Belongs to the Fur family.</text>
</comment>
<evidence type="ECO:0000313" key="18">
    <source>
        <dbReference type="Proteomes" id="UP000192671"/>
    </source>
</evidence>
<comment type="subcellular location">
    <subcellularLocation>
        <location evidence="2">Cytoplasm</location>
    </subcellularLocation>
</comment>
<evidence type="ECO:0000256" key="3">
    <source>
        <dbReference type="ARBA" id="ARBA00007957"/>
    </source>
</evidence>
<evidence type="ECO:0000256" key="10">
    <source>
        <dbReference type="ARBA" id="ARBA00023125"/>
    </source>
</evidence>
<evidence type="ECO:0000313" key="17">
    <source>
        <dbReference type="Proteomes" id="UP000066049"/>
    </source>
</evidence>
<dbReference type="FunFam" id="1.10.10.10:FF:000007">
    <property type="entry name" value="Ferric uptake regulation protein"/>
    <property type="match status" value="1"/>
</dbReference>
<keyword evidence="9" id="KW-0805">Transcription regulation</keyword>
<keyword evidence="7 12" id="KW-0479">Metal-binding</keyword>
<dbReference type="PATRIC" id="fig|199.248.peg.1478"/>
<evidence type="ECO:0000313" key="13">
    <source>
        <dbReference type="EMBL" id="ALF48083.1"/>
    </source>
</evidence>
<feature type="binding site" evidence="12">
    <location>
        <position position="89"/>
    </location>
    <ligand>
        <name>Zn(2+)</name>
        <dbReference type="ChEBI" id="CHEBI:29105"/>
    </ligand>
</feature>
<proteinExistence type="inferred from homology"/>
<dbReference type="Gene3D" id="1.10.10.10">
    <property type="entry name" value="Winged helix-like DNA-binding domain superfamily/Winged helix DNA-binding domain"/>
    <property type="match status" value="1"/>
</dbReference>
<evidence type="ECO:0000313" key="14">
    <source>
        <dbReference type="EMBL" id="ORI07338.1"/>
    </source>
</evidence>
<comment type="function">
    <text evidence="1">Acts as a global negative controlling element, employing Fe(2+) as a cofactor to bind the operator of the repressed genes.</text>
</comment>
<dbReference type="EMBL" id="CP012541">
    <property type="protein sequence ID" value="ALF48083.1"/>
    <property type="molecule type" value="Genomic_DNA"/>
</dbReference>
<evidence type="ECO:0000256" key="7">
    <source>
        <dbReference type="ARBA" id="ARBA00022723"/>
    </source>
</evidence>
<feature type="binding site" evidence="12">
    <location>
        <position position="92"/>
    </location>
    <ligand>
        <name>Zn(2+)</name>
        <dbReference type="ChEBI" id="CHEBI:29105"/>
    </ligand>
</feature>
<evidence type="ECO:0000256" key="12">
    <source>
        <dbReference type="PIRSR" id="PIRSR602481-1"/>
    </source>
</evidence>
<dbReference type="OrthoDB" id="8659436at2"/>
<dbReference type="AlphaFoldDB" id="A0A0M4SU66"/>
<dbReference type="RefSeq" id="WP_054197019.1">
    <property type="nucleotide sequence ID" value="NZ_CABMKQ010000016.1"/>
</dbReference>